<feature type="domain" description="Fluoroacetyl-CoA-specific thioesterase-like" evidence="3">
    <location>
        <begin position="10"/>
        <end position="110"/>
    </location>
</feature>
<dbReference type="OrthoDB" id="6902891at2"/>
<dbReference type="InterPro" id="IPR054485">
    <property type="entry name" value="FlK-like_dom"/>
</dbReference>
<evidence type="ECO:0000256" key="2">
    <source>
        <dbReference type="PIRSR" id="PIRSR014972-2"/>
    </source>
</evidence>
<accession>A0A200JF91</accession>
<dbReference type="AlphaFoldDB" id="A0A200JF91"/>
<feature type="binding site" evidence="2">
    <location>
        <position position="107"/>
    </location>
    <ligand>
        <name>substrate</name>
    </ligand>
</feature>
<dbReference type="InterPro" id="IPR029069">
    <property type="entry name" value="HotDog_dom_sf"/>
</dbReference>
<reference evidence="4" key="1">
    <citation type="submission" date="2017-05" db="EMBL/GenBank/DDBJ databases">
        <title>The Genome Sequence of Enterococcus sp. 9D6_DIV0238.</title>
        <authorList>
            <consortium name="The Broad Institute Genomics Platform"/>
            <consortium name="The Broad Institute Genomic Center for Infectious Diseases"/>
            <person name="Earl A."/>
            <person name="Manson A."/>
            <person name="Schwartman J."/>
            <person name="Gilmore M."/>
            <person name="Abouelleil A."/>
            <person name="Cao P."/>
            <person name="Chapman S."/>
            <person name="Cusick C."/>
            <person name="Shea T."/>
            <person name="Young S."/>
            <person name="Neafsey D."/>
            <person name="Nusbaum C."/>
            <person name="Birren B."/>
        </authorList>
    </citation>
    <scope>NUCLEOTIDE SEQUENCE [LARGE SCALE GENOMIC DNA]</scope>
    <source>
        <strain evidence="4">9D6_DIV0238</strain>
    </source>
</reference>
<reference evidence="5" key="3">
    <citation type="submission" date="2024-03" db="EMBL/GenBank/DDBJ databases">
        <title>The Genome Sequence of Enterococcus sp. DIV0238c.</title>
        <authorList>
            <consortium name="The Broad Institute Genomics Platform"/>
            <consortium name="The Broad Institute Microbial Omics Core"/>
            <consortium name="The Broad Institute Genomic Center for Infectious Diseases"/>
            <person name="Earl A."/>
            <person name="Manson A."/>
            <person name="Gilmore M."/>
            <person name="Schwartman J."/>
            <person name="Shea T."/>
            <person name="Abouelleil A."/>
            <person name="Cao P."/>
            <person name="Chapman S."/>
            <person name="Cusick C."/>
            <person name="Young S."/>
            <person name="Neafsey D."/>
            <person name="Nusbaum C."/>
            <person name="Birren B."/>
        </authorList>
    </citation>
    <scope>NUCLEOTIDE SEQUENCE</scope>
    <source>
        <strain evidence="5">9D6_DIV0238</strain>
    </source>
</reference>
<feature type="active site" evidence="1">
    <location>
        <position position="29"/>
    </location>
</feature>
<dbReference type="PANTHER" id="PTHR36934">
    <property type="entry name" value="BLR0278 PROTEIN"/>
    <property type="match status" value="1"/>
</dbReference>
<evidence type="ECO:0000313" key="6">
    <source>
        <dbReference type="Proteomes" id="UP000196151"/>
    </source>
</evidence>
<dbReference type="EMBL" id="CP147246">
    <property type="protein sequence ID" value="WYJ92747.1"/>
    <property type="molecule type" value="Genomic_DNA"/>
</dbReference>
<dbReference type="RefSeq" id="WP_087640050.1">
    <property type="nucleotide sequence ID" value="NZ_CP147246.1"/>
</dbReference>
<feature type="binding site" evidence="2">
    <location>
        <position position="56"/>
    </location>
    <ligand>
        <name>CoA</name>
        <dbReference type="ChEBI" id="CHEBI:57287"/>
    </ligand>
</feature>
<feature type="active site" evidence="1">
    <location>
        <position position="37"/>
    </location>
</feature>
<organism evidence="4">
    <name type="scientific">Candidatus Enterococcus dunnyi</name>
    <dbReference type="NCBI Taxonomy" id="1834192"/>
    <lineage>
        <taxon>Bacteria</taxon>
        <taxon>Bacillati</taxon>
        <taxon>Bacillota</taxon>
        <taxon>Bacilli</taxon>
        <taxon>Lactobacillales</taxon>
        <taxon>Enterococcaceae</taxon>
        <taxon>Enterococcus</taxon>
    </lineage>
</organism>
<name>A0A200JF91_9ENTE</name>
<dbReference type="EMBL" id="NIBQ01000001">
    <property type="protein sequence ID" value="OUZ35440.1"/>
    <property type="molecule type" value="Genomic_DNA"/>
</dbReference>
<dbReference type="PIRSF" id="PIRSF014972">
    <property type="entry name" value="FlK"/>
    <property type="match status" value="1"/>
</dbReference>
<dbReference type="PANTHER" id="PTHR36934:SF1">
    <property type="entry name" value="THIOESTERASE DOMAIN-CONTAINING PROTEIN"/>
    <property type="match status" value="1"/>
</dbReference>
<dbReference type="SUPFAM" id="SSF54637">
    <property type="entry name" value="Thioesterase/thiol ester dehydrase-isomerase"/>
    <property type="match status" value="1"/>
</dbReference>
<feature type="active site" evidence="1">
    <location>
        <position position="63"/>
    </location>
</feature>
<dbReference type="Pfam" id="PF22636">
    <property type="entry name" value="FlK"/>
    <property type="match status" value="1"/>
</dbReference>
<dbReference type="Gene3D" id="3.10.129.10">
    <property type="entry name" value="Hotdog Thioesterase"/>
    <property type="match status" value="1"/>
</dbReference>
<evidence type="ECO:0000313" key="5">
    <source>
        <dbReference type="EMBL" id="WYJ92747.1"/>
    </source>
</evidence>
<protein>
    <recommendedName>
        <fullName evidence="3">Fluoroacetyl-CoA-specific thioesterase-like domain-containing protein</fullName>
    </recommendedName>
</protein>
<gene>
    <name evidence="5" type="ORF">A5889_000226</name>
    <name evidence="4" type="ORF">A5889_000916</name>
</gene>
<dbReference type="InterPro" id="IPR025540">
    <property type="entry name" value="FlK"/>
</dbReference>
<keyword evidence="6" id="KW-1185">Reference proteome</keyword>
<dbReference type="Proteomes" id="UP000196151">
    <property type="component" value="Chromosome"/>
</dbReference>
<evidence type="ECO:0000259" key="3">
    <source>
        <dbReference type="Pfam" id="PF22636"/>
    </source>
</evidence>
<evidence type="ECO:0000313" key="4">
    <source>
        <dbReference type="EMBL" id="OUZ35440.1"/>
    </source>
</evidence>
<evidence type="ECO:0000256" key="1">
    <source>
        <dbReference type="PIRSR" id="PIRSR014972-1"/>
    </source>
</evidence>
<sequence>MEKFSKSFIVSQKDTAKVIGSGDLDVLATPVLITMVENTAKDFLAKELTPEETTVGTMISAKHSRPSKVGAEIFVHIKVETRGKSKVDFSFEVLDNEQVVASGTHQRAVILTDVFLSKLALSK</sequence>
<proteinExistence type="predicted"/>
<feature type="binding site" evidence="2">
    <location>
        <position position="56"/>
    </location>
    <ligand>
        <name>substrate</name>
    </ligand>
</feature>
<reference evidence="5" key="2">
    <citation type="submission" date="2017-05" db="EMBL/GenBank/DDBJ databases">
        <authorList>
            <consortium name="The Broad Institute Genomics Platform"/>
            <consortium name="The Broad Institute Genomic Center for Infectious Diseases"/>
            <person name="Earl A."/>
            <person name="Manson A."/>
            <person name="Schwartman J."/>
            <person name="Gilmore M."/>
            <person name="Abouelleil A."/>
            <person name="Cao P."/>
            <person name="Chapman S."/>
            <person name="Cusick C."/>
            <person name="Shea T."/>
            <person name="Young S."/>
            <person name="Neafsey D."/>
            <person name="Nusbaum C."/>
            <person name="Birren B."/>
        </authorList>
    </citation>
    <scope>NUCLEOTIDE SEQUENCE</scope>
    <source>
        <strain evidence="5">9D6_DIV0238</strain>
    </source>
</reference>